<accession>M1P708</accession>
<sequence length="153" mass="17204">MVAKSELYELRQQQVKPILQKFKTWLIKRSSTVVPRSLLGQAISYCLGQWHRLENYIKSGHAGIDNNVAENAIRPFVVGRKNWLFSGTPEGAGASATLYSLIETAKANRLEPYSYLRYLFEKLPTTTPDELCSLLPQNLSPEKLVLPHMASGV</sequence>
<dbReference type="Pfam" id="PF03050">
    <property type="entry name" value="DDE_Tnp_IS66"/>
    <property type="match status" value="1"/>
</dbReference>
<dbReference type="PANTHER" id="PTHR33678:SF1">
    <property type="entry name" value="BLL1576 PROTEIN"/>
    <property type="match status" value="1"/>
</dbReference>
<dbReference type="PANTHER" id="PTHR33678">
    <property type="entry name" value="BLL1576 PROTEIN"/>
    <property type="match status" value="1"/>
</dbReference>
<dbReference type="InterPro" id="IPR004291">
    <property type="entry name" value="Transposase_IS66_central"/>
</dbReference>
<dbReference type="Pfam" id="PF13817">
    <property type="entry name" value="DDE_Tnp_IS66_C"/>
    <property type="match status" value="1"/>
</dbReference>
<dbReference type="HOGENOM" id="CLU_023034_5_2_7"/>
<feature type="domain" description="Transposase IS66 C-terminal" evidence="2">
    <location>
        <begin position="100"/>
        <end position="136"/>
    </location>
</feature>
<dbReference type="Proteomes" id="UP000011721">
    <property type="component" value="Chromosome"/>
</dbReference>
<reference evidence="4" key="1">
    <citation type="journal article" date="2013" name="Stand. Genomic Sci.">
        <title>Complete genome sequence of Desulfocapsa sulfexigens, a marine deltaproteobacterium specialized in disproportionating inorganic sulfur compounds.</title>
        <authorList>
            <person name="Finster K.W."/>
            <person name="Kjeldsen K.U."/>
            <person name="Kube M."/>
            <person name="Reinhardt R."/>
            <person name="Mussmann M."/>
            <person name="Amann R."/>
            <person name="Schreiber L."/>
        </authorList>
    </citation>
    <scope>NUCLEOTIDE SEQUENCE [LARGE SCALE GENOMIC DNA]</scope>
    <source>
        <strain evidence="4">DSM 10523 / SB164P1</strain>
    </source>
</reference>
<dbReference type="AlphaFoldDB" id="M1P708"/>
<proteinExistence type="predicted"/>
<protein>
    <submittedName>
        <fullName evidence="3">Transposase IS66 family</fullName>
    </submittedName>
</protein>
<dbReference type="EMBL" id="CP003985">
    <property type="protein sequence ID" value="AGF79258.1"/>
    <property type="molecule type" value="Genomic_DNA"/>
</dbReference>
<evidence type="ECO:0000259" key="2">
    <source>
        <dbReference type="Pfam" id="PF13817"/>
    </source>
</evidence>
<evidence type="ECO:0000313" key="3">
    <source>
        <dbReference type="EMBL" id="AGF79258.1"/>
    </source>
</evidence>
<dbReference type="RefSeq" id="WP_015404944.1">
    <property type="nucleotide sequence ID" value="NC_020304.1"/>
</dbReference>
<evidence type="ECO:0000313" key="4">
    <source>
        <dbReference type="Proteomes" id="UP000011721"/>
    </source>
</evidence>
<dbReference type="KEGG" id="dsf:UWK_02722"/>
<dbReference type="InterPro" id="IPR039552">
    <property type="entry name" value="IS66_C"/>
</dbReference>
<keyword evidence="4" id="KW-1185">Reference proteome</keyword>
<organism evidence="3 4">
    <name type="scientific">Desulfocapsa sulfexigens (strain DSM 10523 / SB164P1)</name>
    <dbReference type="NCBI Taxonomy" id="1167006"/>
    <lineage>
        <taxon>Bacteria</taxon>
        <taxon>Pseudomonadati</taxon>
        <taxon>Thermodesulfobacteriota</taxon>
        <taxon>Desulfobulbia</taxon>
        <taxon>Desulfobulbales</taxon>
        <taxon>Desulfocapsaceae</taxon>
        <taxon>Desulfocapsa</taxon>
    </lineage>
</organism>
<feature type="domain" description="Transposase IS66 central" evidence="1">
    <location>
        <begin position="6"/>
        <end position="92"/>
    </location>
</feature>
<dbReference type="InterPro" id="IPR052344">
    <property type="entry name" value="Transposase-related"/>
</dbReference>
<evidence type="ECO:0000259" key="1">
    <source>
        <dbReference type="Pfam" id="PF03050"/>
    </source>
</evidence>
<dbReference type="PATRIC" id="fig|1167006.5.peg.2946"/>
<gene>
    <name evidence="3" type="ordered locus">UWK_02722</name>
</gene>
<name>M1P708_DESSD</name>
<dbReference type="eggNOG" id="COG3316">
    <property type="taxonomic scope" value="Bacteria"/>
</dbReference>